<reference evidence="12 13" key="1">
    <citation type="journal article" date="2015" name="Nature">
        <title>rRNA introns, odd ribosomes, and small enigmatic genomes across a large radiation of phyla.</title>
        <authorList>
            <person name="Brown C.T."/>
            <person name="Hug L.A."/>
            <person name="Thomas B.C."/>
            <person name="Sharon I."/>
            <person name="Castelle C.J."/>
            <person name="Singh A."/>
            <person name="Wilkins M.J."/>
            <person name="Williams K.H."/>
            <person name="Banfield J.F."/>
        </authorList>
    </citation>
    <scope>NUCLEOTIDE SEQUENCE [LARGE SCALE GENOMIC DNA]</scope>
</reference>
<dbReference type="GO" id="GO:0046933">
    <property type="term" value="F:proton-transporting ATP synthase activity, rotational mechanism"/>
    <property type="evidence" value="ECO:0007669"/>
    <property type="project" value="UniProtKB-UniRule"/>
</dbReference>
<keyword evidence="9 11" id="KW-0066">ATP synthesis</keyword>
<dbReference type="PATRIC" id="fig|1618405.3.peg.307"/>
<keyword evidence="4 11" id="KW-0813">Transport</keyword>
<protein>
    <recommendedName>
        <fullName evidence="11">ATP synthase gamma chain</fullName>
    </recommendedName>
    <alternativeName>
        <fullName evidence="11">ATP synthase F1 sector gamma subunit</fullName>
    </alternativeName>
    <alternativeName>
        <fullName evidence="11">F-ATPase gamma subunit</fullName>
    </alternativeName>
</protein>
<dbReference type="FunFam" id="1.10.287.80:FF:000003">
    <property type="entry name" value="ATP synthase gamma chain, chloroplastic"/>
    <property type="match status" value="1"/>
</dbReference>
<dbReference type="PRINTS" id="PR00126">
    <property type="entry name" value="ATPASEGAMMA"/>
</dbReference>
<dbReference type="InterPro" id="IPR000131">
    <property type="entry name" value="ATP_synth_F1_gsu"/>
</dbReference>
<dbReference type="GO" id="GO:0005524">
    <property type="term" value="F:ATP binding"/>
    <property type="evidence" value="ECO:0007669"/>
    <property type="project" value="UniProtKB-UniRule"/>
</dbReference>
<comment type="function">
    <text evidence="1 11">Produces ATP from ADP in the presence of a proton gradient across the membrane. The gamma chain is believed to be important in regulating ATPase activity and the flow of protons through the CF(0) complex.</text>
</comment>
<evidence type="ECO:0000256" key="2">
    <source>
        <dbReference type="ARBA" id="ARBA00004170"/>
    </source>
</evidence>
<keyword evidence="7 11" id="KW-0472">Membrane</keyword>
<comment type="subunit">
    <text evidence="11">F-type ATPases have 2 components, CF(1) - the catalytic core - and CF(0) - the membrane proton channel. CF(1) has five subunits: alpha(3), beta(3), gamma(1), delta(1), epsilon(1). CF(0) has three main subunits: a, b and c.</text>
</comment>
<dbReference type="CDD" id="cd12151">
    <property type="entry name" value="F1-ATPase_gamma"/>
    <property type="match status" value="1"/>
</dbReference>
<comment type="caution">
    <text evidence="12">The sequence shown here is derived from an EMBL/GenBank/DDBJ whole genome shotgun (WGS) entry which is preliminary data.</text>
</comment>
<sequence>MAQIREIKKRIKSIQNTKKVTHAMELVAAAKMRKAQTAATSSRPYSQTLHQVLRTVKTKSHKKSHPLLLENKTSKQLIIVVSADRGLAGGLNINIFREILRMEIKDAEFITVGKKASEFVVKTGNSLTASYKSDEKGTIELARELSKMSIDAYVKKEVSKVTIIYQHYQSTIKQVPTWSQLLPIDITHSEQEEKNGLTTDLLFEPNADQIMETILPHHVLTQIYQVLLEAKASEHSARMVAMKNATEAAGDLVEDLTLTYNQARQEAITKELLDIITAQKAFE</sequence>
<evidence type="ECO:0000256" key="6">
    <source>
        <dbReference type="ARBA" id="ARBA00023065"/>
    </source>
</evidence>
<keyword evidence="11" id="KW-1003">Cell membrane</keyword>
<dbReference type="Gene3D" id="3.40.1380.10">
    <property type="match status" value="1"/>
</dbReference>
<organism evidence="12 13">
    <name type="scientific">Candidatus Curtissbacteria bacterium GW2011_GWA1_40_16</name>
    <dbReference type="NCBI Taxonomy" id="1618405"/>
    <lineage>
        <taxon>Bacteria</taxon>
        <taxon>Candidatus Curtissiibacteriota</taxon>
    </lineage>
</organism>
<name>A0A0G0TVN7_9BACT</name>
<evidence type="ECO:0000256" key="8">
    <source>
        <dbReference type="ARBA" id="ARBA00023196"/>
    </source>
</evidence>
<keyword evidence="5 11" id="KW-0375">Hydrogen ion transport</keyword>
<dbReference type="NCBIfam" id="TIGR01146">
    <property type="entry name" value="ATPsyn_F1gamma"/>
    <property type="match status" value="1"/>
</dbReference>
<evidence type="ECO:0000256" key="1">
    <source>
        <dbReference type="ARBA" id="ARBA00003456"/>
    </source>
</evidence>
<evidence type="ECO:0000313" key="13">
    <source>
        <dbReference type="Proteomes" id="UP000034531"/>
    </source>
</evidence>
<evidence type="ECO:0000313" key="12">
    <source>
        <dbReference type="EMBL" id="KKR51100.1"/>
    </source>
</evidence>
<dbReference type="Gene3D" id="1.10.287.80">
    <property type="entry name" value="ATP synthase, gamma subunit, helix hairpin domain"/>
    <property type="match status" value="1"/>
</dbReference>
<dbReference type="GO" id="GO:0009579">
    <property type="term" value="C:thylakoid"/>
    <property type="evidence" value="ECO:0007669"/>
    <property type="project" value="UniProtKB-SubCell"/>
</dbReference>
<dbReference type="PANTHER" id="PTHR11693:SF22">
    <property type="entry name" value="ATP SYNTHASE SUBUNIT GAMMA, MITOCHONDRIAL"/>
    <property type="match status" value="1"/>
</dbReference>
<dbReference type="SUPFAM" id="SSF52943">
    <property type="entry name" value="ATP synthase (F1-ATPase), gamma subunit"/>
    <property type="match status" value="1"/>
</dbReference>
<evidence type="ECO:0000256" key="3">
    <source>
        <dbReference type="ARBA" id="ARBA00007681"/>
    </source>
</evidence>
<evidence type="ECO:0000256" key="10">
    <source>
        <dbReference type="ARBA" id="ARBA00060385"/>
    </source>
</evidence>
<evidence type="ECO:0000256" key="9">
    <source>
        <dbReference type="ARBA" id="ARBA00023310"/>
    </source>
</evidence>
<dbReference type="AlphaFoldDB" id="A0A0G0TVN7"/>
<dbReference type="EMBL" id="LBYI01000003">
    <property type="protein sequence ID" value="KKR51100.1"/>
    <property type="molecule type" value="Genomic_DNA"/>
</dbReference>
<dbReference type="GO" id="GO:0045259">
    <property type="term" value="C:proton-transporting ATP synthase complex"/>
    <property type="evidence" value="ECO:0007669"/>
    <property type="project" value="UniProtKB-KW"/>
</dbReference>
<dbReference type="Proteomes" id="UP000034531">
    <property type="component" value="Unassembled WGS sequence"/>
</dbReference>
<dbReference type="PANTHER" id="PTHR11693">
    <property type="entry name" value="ATP SYNTHASE GAMMA CHAIN"/>
    <property type="match status" value="1"/>
</dbReference>
<proteinExistence type="inferred from homology"/>
<comment type="similarity">
    <text evidence="3 11">Belongs to the ATPase gamma chain family.</text>
</comment>
<keyword evidence="8 11" id="KW-0139">CF(1)</keyword>
<evidence type="ECO:0000256" key="11">
    <source>
        <dbReference type="HAMAP-Rule" id="MF_00815"/>
    </source>
</evidence>
<dbReference type="Pfam" id="PF00231">
    <property type="entry name" value="ATP-synt"/>
    <property type="match status" value="1"/>
</dbReference>
<accession>A0A0G0TVN7</accession>
<evidence type="ECO:0000256" key="4">
    <source>
        <dbReference type="ARBA" id="ARBA00022448"/>
    </source>
</evidence>
<comment type="subcellular location">
    <subcellularLocation>
        <location evidence="11">Cell membrane</location>
        <topology evidence="11">Peripheral membrane protein</topology>
    </subcellularLocation>
    <subcellularLocation>
        <location evidence="2">Membrane</location>
        <topology evidence="2">Peripheral membrane protein</topology>
    </subcellularLocation>
    <subcellularLocation>
        <location evidence="10">Thylakoid</location>
    </subcellularLocation>
</comment>
<evidence type="ECO:0000256" key="7">
    <source>
        <dbReference type="ARBA" id="ARBA00023136"/>
    </source>
</evidence>
<dbReference type="GO" id="GO:0042777">
    <property type="term" value="P:proton motive force-driven plasma membrane ATP synthesis"/>
    <property type="evidence" value="ECO:0007669"/>
    <property type="project" value="UniProtKB-UniRule"/>
</dbReference>
<evidence type="ECO:0000256" key="5">
    <source>
        <dbReference type="ARBA" id="ARBA00022781"/>
    </source>
</evidence>
<dbReference type="GO" id="GO:0005886">
    <property type="term" value="C:plasma membrane"/>
    <property type="evidence" value="ECO:0007669"/>
    <property type="project" value="UniProtKB-SubCell"/>
</dbReference>
<dbReference type="InterPro" id="IPR035968">
    <property type="entry name" value="ATP_synth_F1_ATPase_gsu"/>
</dbReference>
<gene>
    <name evidence="11" type="primary">atpG</name>
    <name evidence="12" type="ORF">UT84_C0003G0095</name>
</gene>
<dbReference type="HAMAP" id="MF_00815">
    <property type="entry name" value="ATP_synth_gamma_bact"/>
    <property type="match status" value="1"/>
</dbReference>
<keyword evidence="6 11" id="KW-0406">Ion transport</keyword>